<accession>A0A4S2LN48</accession>
<dbReference type="AlphaFoldDB" id="A0A4S2LN48"/>
<comment type="caution">
    <text evidence="1">The sequence shown here is derived from an EMBL/GenBank/DDBJ whole genome shotgun (WGS) entry which is preliminary data.</text>
</comment>
<evidence type="ECO:0000313" key="2">
    <source>
        <dbReference type="Proteomes" id="UP000308267"/>
    </source>
</evidence>
<organism evidence="1 2">
    <name type="scientific">Opisthorchis felineus</name>
    <dbReference type="NCBI Taxonomy" id="147828"/>
    <lineage>
        <taxon>Eukaryota</taxon>
        <taxon>Metazoa</taxon>
        <taxon>Spiralia</taxon>
        <taxon>Lophotrochozoa</taxon>
        <taxon>Platyhelminthes</taxon>
        <taxon>Trematoda</taxon>
        <taxon>Digenea</taxon>
        <taxon>Opisthorchiida</taxon>
        <taxon>Opisthorchiata</taxon>
        <taxon>Opisthorchiidae</taxon>
        <taxon>Opisthorchis</taxon>
    </lineage>
</organism>
<protein>
    <submittedName>
        <fullName evidence="1">Uncharacterized protein</fullName>
    </submittedName>
</protein>
<evidence type="ECO:0000313" key="1">
    <source>
        <dbReference type="EMBL" id="TGZ62569.1"/>
    </source>
</evidence>
<keyword evidence="2" id="KW-1185">Reference proteome</keyword>
<proteinExistence type="predicted"/>
<dbReference type="EMBL" id="SJOL01007456">
    <property type="protein sequence ID" value="TGZ62569.1"/>
    <property type="molecule type" value="Genomic_DNA"/>
</dbReference>
<gene>
    <name evidence="1" type="ORF">CRM22_007359</name>
</gene>
<name>A0A4S2LN48_OPIFE</name>
<reference evidence="1 2" key="1">
    <citation type="journal article" date="2019" name="BMC Genomics">
        <title>New insights from Opisthorchis felineus genome: update on genomics of the epidemiologically important liver flukes.</title>
        <authorList>
            <person name="Ershov N.I."/>
            <person name="Mordvinov V.A."/>
            <person name="Prokhortchouk E.B."/>
            <person name="Pakharukova M.Y."/>
            <person name="Gunbin K.V."/>
            <person name="Ustyantsev K."/>
            <person name="Genaev M.A."/>
            <person name="Blinov A.G."/>
            <person name="Mazur A."/>
            <person name="Boulygina E."/>
            <person name="Tsygankova S."/>
            <person name="Khrameeva E."/>
            <person name="Chekanov N."/>
            <person name="Fan G."/>
            <person name="Xiao A."/>
            <person name="Zhang H."/>
            <person name="Xu X."/>
            <person name="Yang H."/>
            <person name="Solovyev V."/>
            <person name="Lee S.M."/>
            <person name="Liu X."/>
            <person name="Afonnikov D.A."/>
            <person name="Skryabin K.G."/>
        </authorList>
    </citation>
    <scope>NUCLEOTIDE SEQUENCE [LARGE SCALE GENOMIC DNA]</scope>
    <source>
        <strain evidence="1">AK-0245</strain>
        <tissue evidence="1">Whole organism</tissue>
    </source>
</reference>
<sequence>MILSVLHTMSSLCLTCLTADHISLKRTTLAPRRYFERSTWAPLGQLLLNVLPLPLLNFDLHFSGHPLPFFFLSSSLTTISESCILCLCLPFPTTHLSLSTHSPNTHDDQVRSKFNEQSVPHSWLSTTNRPILG</sequence>
<dbReference type="Proteomes" id="UP000308267">
    <property type="component" value="Unassembled WGS sequence"/>
</dbReference>